<protein>
    <recommendedName>
        <fullName evidence="3">HD domain-containing protein</fullName>
    </recommendedName>
</protein>
<dbReference type="AlphaFoldDB" id="A0AAD0PWD5"/>
<organism evidence="1 2">
    <name type="scientific">Pseudomonas amygdali pv. lachrymans str. M301315</name>
    <dbReference type="NCBI Taxonomy" id="629260"/>
    <lineage>
        <taxon>Bacteria</taxon>
        <taxon>Pseudomonadati</taxon>
        <taxon>Pseudomonadota</taxon>
        <taxon>Gammaproteobacteria</taxon>
        <taxon>Pseudomonadales</taxon>
        <taxon>Pseudomonadaceae</taxon>
        <taxon>Pseudomonas</taxon>
        <taxon>Pseudomonas amygdali</taxon>
    </lineage>
</organism>
<geneLocation type="plasmid" evidence="2">
    <name>pmppla107</name>
</geneLocation>
<dbReference type="GeneID" id="39474444"/>
<reference evidence="1 2" key="1">
    <citation type="journal article" date="2011" name="PLoS Pathog.">
        <title>Dynamic evolution of pathogenicity revealed by sequencing and comparative genomics of 19 Pseudomonas syringae isolates.</title>
        <authorList>
            <person name="Baltrus D.A."/>
            <person name="Nishimura M.T."/>
            <person name="Romanchuk A."/>
            <person name="Chang J.H."/>
            <person name="Mukhtar M.S."/>
            <person name="Cherkis K."/>
            <person name="Roach J."/>
            <person name="Grant S.R."/>
            <person name="Jones C.D."/>
            <person name="Dangl J.L."/>
        </authorList>
    </citation>
    <scope>NUCLEOTIDE SEQUENCE [LARGE SCALE GENOMIC DNA]</scope>
    <source>
        <strain evidence="1 2">M301315</strain>
    </source>
</reference>
<gene>
    <name evidence="1" type="ORF">PLA107_032595</name>
</gene>
<evidence type="ECO:0000313" key="2">
    <source>
        <dbReference type="Proteomes" id="UP000006426"/>
    </source>
</evidence>
<proteinExistence type="predicted"/>
<evidence type="ECO:0008006" key="3">
    <source>
        <dbReference type="Google" id="ProtNLM"/>
    </source>
</evidence>
<dbReference type="SUPFAM" id="SSF109604">
    <property type="entry name" value="HD-domain/PDEase-like"/>
    <property type="match status" value="1"/>
</dbReference>
<sequence length="222" mass="25741">MNTTDFGKLLTNIRTQFVGLRRLDPKYDDCLRMLEFARSVHKGVRKDGVTKEFYHQLSIVGVLLTQHANLQNPHLVYQAALGHDIIEDYPEHKEYMQLNFPEAFPYCWKLSKVRDGVKVPYVQYFGEMAACPVASAVKLIDRLHNLSTMIKVFTNEKMITYVQEVDDWFLPMAKDARIAFPAQRDFYELAKSMLNDFCSPLKHFLGMDKVVERDIAEEGLAR</sequence>
<evidence type="ECO:0000313" key="1">
    <source>
        <dbReference type="EMBL" id="AXH59967.1"/>
    </source>
</evidence>
<name>A0AAD0PWD5_PSEAV</name>
<dbReference type="RefSeq" id="WP_005741711.1">
    <property type="nucleotide sequence ID" value="NZ_CP031226.1"/>
</dbReference>
<dbReference type="EMBL" id="CP031226">
    <property type="protein sequence ID" value="AXH59967.1"/>
    <property type="molecule type" value="Genomic_DNA"/>
</dbReference>
<dbReference type="Gene3D" id="1.10.3210.10">
    <property type="entry name" value="Hypothetical protein af1432"/>
    <property type="match status" value="1"/>
</dbReference>
<keyword evidence="1" id="KW-0614">Plasmid</keyword>
<accession>A0AAD0PWD5</accession>
<dbReference type="Proteomes" id="UP000006426">
    <property type="component" value="Plasmid pmppla107"/>
</dbReference>